<dbReference type="STRING" id="1312852.EG19_01625"/>
<name>A0A062Y0P0_9BACT</name>
<dbReference type="InterPro" id="IPR003439">
    <property type="entry name" value="ABC_transporter-like_ATP-bd"/>
</dbReference>
<dbReference type="GO" id="GO:0015833">
    <property type="term" value="P:peptide transport"/>
    <property type="evidence" value="ECO:0007669"/>
    <property type="project" value="InterPro"/>
</dbReference>
<dbReference type="InterPro" id="IPR003593">
    <property type="entry name" value="AAA+_ATPase"/>
</dbReference>
<dbReference type="PANTHER" id="PTHR43297">
    <property type="entry name" value="OLIGOPEPTIDE TRANSPORT ATP-BINDING PROTEIN APPD"/>
    <property type="match status" value="1"/>
</dbReference>
<comment type="similarity">
    <text evidence="2">Belongs to the ABC transporter superfamily.</text>
</comment>
<keyword evidence="4" id="KW-1003">Cell membrane</keyword>
<keyword evidence="8" id="KW-1278">Translocase</keyword>
<evidence type="ECO:0000256" key="6">
    <source>
        <dbReference type="ARBA" id="ARBA00022741"/>
    </source>
</evidence>
<dbReference type="Pfam" id="PF08352">
    <property type="entry name" value="oligo_HPY"/>
    <property type="match status" value="1"/>
</dbReference>
<accession>A0A062Y0P0</accession>
<proteinExistence type="inferred from homology"/>
<evidence type="ECO:0000256" key="3">
    <source>
        <dbReference type="ARBA" id="ARBA00022448"/>
    </source>
</evidence>
<dbReference type="InterPro" id="IPR050388">
    <property type="entry name" value="ABC_Ni/Peptide_Import"/>
</dbReference>
<dbReference type="PROSITE" id="PS00211">
    <property type="entry name" value="ABC_TRANSPORTER_1"/>
    <property type="match status" value="1"/>
</dbReference>
<keyword evidence="13" id="KW-1185">Reference proteome</keyword>
<organism evidence="12 13">
    <name type="scientific">Thermoanaerobaculum aquaticum</name>
    <dbReference type="NCBI Taxonomy" id="1312852"/>
    <lineage>
        <taxon>Bacteria</taxon>
        <taxon>Pseudomonadati</taxon>
        <taxon>Acidobacteriota</taxon>
        <taxon>Thermoanaerobaculia</taxon>
        <taxon>Thermoanaerobaculales</taxon>
        <taxon>Thermoanaerobaculaceae</taxon>
        <taxon>Thermoanaerobaculum</taxon>
    </lineage>
</organism>
<comment type="caution">
    <text evidence="12">The sequence shown here is derived from an EMBL/GenBank/DDBJ whole genome shotgun (WGS) entry which is preliminary data.</text>
</comment>
<evidence type="ECO:0000256" key="4">
    <source>
        <dbReference type="ARBA" id="ARBA00022475"/>
    </source>
</evidence>
<feature type="domain" description="ABC transporter" evidence="11">
    <location>
        <begin position="26"/>
        <end position="275"/>
    </location>
</feature>
<dbReference type="Pfam" id="PF00005">
    <property type="entry name" value="ABC_tran"/>
    <property type="match status" value="1"/>
</dbReference>
<comment type="subcellular location">
    <subcellularLocation>
        <location evidence="1">Cell inner membrane</location>
        <topology evidence="1">Peripheral membrane protein</topology>
    </subcellularLocation>
</comment>
<dbReference type="InterPro" id="IPR027417">
    <property type="entry name" value="P-loop_NTPase"/>
</dbReference>
<keyword evidence="5" id="KW-0997">Cell inner membrane</keyword>
<evidence type="ECO:0000256" key="10">
    <source>
        <dbReference type="SAM" id="MobiDB-lite"/>
    </source>
</evidence>
<dbReference type="GO" id="GO:0005524">
    <property type="term" value="F:ATP binding"/>
    <property type="evidence" value="ECO:0007669"/>
    <property type="project" value="UniProtKB-KW"/>
</dbReference>
<evidence type="ECO:0000256" key="1">
    <source>
        <dbReference type="ARBA" id="ARBA00004417"/>
    </source>
</evidence>
<dbReference type="CDD" id="cd03257">
    <property type="entry name" value="ABC_NikE_OppD_transporters"/>
    <property type="match status" value="1"/>
</dbReference>
<evidence type="ECO:0000256" key="5">
    <source>
        <dbReference type="ARBA" id="ARBA00022519"/>
    </source>
</evidence>
<protein>
    <recommendedName>
        <fullName evidence="11">ABC transporter domain-containing protein</fullName>
    </recommendedName>
</protein>
<evidence type="ECO:0000256" key="8">
    <source>
        <dbReference type="ARBA" id="ARBA00022967"/>
    </source>
</evidence>
<evidence type="ECO:0000259" key="11">
    <source>
        <dbReference type="PROSITE" id="PS50893"/>
    </source>
</evidence>
<dbReference type="Gene3D" id="3.40.50.300">
    <property type="entry name" value="P-loop containing nucleotide triphosphate hydrolases"/>
    <property type="match status" value="1"/>
</dbReference>
<dbReference type="InterPro" id="IPR017871">
    <property type="entry name" value="ABC_transporter-like_CS"/>
</dbReference>
<keyword evidence="3" id="KW-0813">Transport</keyword>
<dbReference type="GO" id="GO:0016887">
    <property type="term" value="F:ATP hydrolysis activity"/>
    <property type="evidence" value="ECO:0007669"/>
    <property type="project" value="InterPro"/>
</dbReference>
<evidence type="ECO:0000313" key="12">
    <source>
        <dbReference type="EMBL" id="KDA53921.1"/>
    </source>
</evidence>
<keyword evidence="7" id="KW-0067">ATP-binding</keyword>
<dbReference type="SMART" id="SM00382">
    <property type="entry name" value="AAA"/>
    <property type="match status" value="1"/>
</dbReference>
<dbReference type="SUPFAM" id="SSF52540">
    <property type="entry name" value="P-loop containing nucleoside triphosphate hydrolases"/>
    <property type="match status" value="1"/>
</dbReference>
<dbReference type="EMBL" id="JMFG01000015">
    <property type="protein sequence ID" value="KDA53921.1"/>
    <property type="molecule type" value="Genomic_DNA"/>
</dbReference>
<reference evidence="12 13" key="1">
    <citation type="submission" date="2014-04" db="EMBL/GenBank/DDBJ databases">
        <title>The Genome Sequence of Thermoanaerobaculum aquaticum MP-01, The First Cultivated Group 23 Acidobacterium.</title>
        <authorList>
            <person name="Stamps B.W."/>
            <person name="Losey N.A."/>
            <person name="Lawson P.A."/>
            <person name="Stevenson B.S."/>
        </authorList>
    </citation>
    <scope>NUCLEOTIDE SEQUENCE [LARGE SCALE GENOMIC DNA]</scope>
    <source>
        <strain evidence="12 13">MP-01</strain>
    </source>
</reference>
<evidence type="ECO:0000256" key="9">
    <source>
        <dbReference type="ARBA" id="ARBA00023136"/>
    </source>
</evidence>
<keyword evidence="6" id="KW-0547">Nucleotide-binding</keyword>
<dbReference type="PROSITE" id="PS50893">
    <property type="entry name" value="ABC_TRANSPORTER_2"/>
    <property type="match status" value="1"/>
</dbReference>
<evidence type="ECO:0000256" key="2">
    <source>
        <dbReference type="ARBA" id="ARBA00005417"/>
    </source>
</evidence>
<dbReference type="PANTHER" id="PTHR43297:SF14">
    <property type="entry name" value="ATPASE AAA-TYPE CORE DOMAIN-CONTAINING PROTEIN"/>
    <property type="match status" value="1"/>
</dbReference>
<evidence type="ECO:0000256" key="7">
    <source>
        <dbReference type="ARBA" id="ARBA00022840"/>
    </source>
</evidence>
<dbReference type="GO" id="GO:0005886">
    <property type="term" value="C:plasma membrane"/>
    <property type="evidence" value="ECO:0007669"/>
    <property type="project" value="UniProtKB-SubCell"/>
</dbReference>
<keyword evidence="9" id="KW-0472">Membrane</keyword>
<dbReference type="AlphaFoldDB" id="A0A062Y0P0"/>
<evidence type="ECO:0000313" key="13">
    <source>
        <dbReference type="Proteomes" id="UP000027284"/>
    </source>
</evidence>
<feature type="region of interest" description="Disordered" evidence="10">
    <location>
        <begin position="301"/>
        <end position="322"/>
    </location>
</feature>
<dbReference type="InterPro" id="IPR013563">
    <property type="entry name" value="Oligopep_ABC_C"/>
</dbReference>
<sequence>MHVDFLQLLFCGPGAPAFTMPAMPWLEVNQLAVVFPAPSGVRKVVDGVSFALEREEALGLAGESGSGKTLSLMALGALVPPPGQVVGGSVTVDGVNVLAASEAQQRRIRGGVLGFVFQHPALAFNPVLSVGRQVMEAAVLHGLAASQAKARALELLAAVGLTPPLDFFRAYPHQLSGGQLQRAALAAALSGRPQALVLDEPTSALDPLAQAAFVSLLKELAERYRLALLLASHDLSLLSALCQKLVVLAAGETVEEGPATEVLQKPLHPATVFLTGRSLQARQQLAEGQLPGLKPAFGEVGQERTERPAPADSEPLSSPKPPLELPAVSGCRFAPRCRWVFDRCLREHPALAPVGAGRWVRCFLHHREGEHG</sequence>
<gene>
    <name evidence="12" type="ORF">EG19_01625</name>
</gene>
<dbReference type="Proteomes" id="UP000027284">
    <property type="component" value="Unassembled WGS sequence"/>
</dbReference>